<organism evidence="7 8">
    <name type="scientific">Gordonia paraffinivorans</name>
    <dbReference type="NCBI Taxonomy" id="175628"/>
    <lineage>
        <taxon>Bacteria</taxon>
        <taxon>Bacillati</taxon>
        <taxon>Actinomycetota</taxon>
        <taxon>Actinomycetes</taxon>
        <taxon>Mycobacteriales</taxon>
        <taxon>Gordoniaceae</taxon>
        <taxon>Gordonia</taxon>
    </lineage>
</organism>
<dbReference type="Proteomes" id="UP000360750">
    <property type="component" value="Unassembled WGS sequence"/>
</dbReference>
<dbReference type="Pfam" id="PF17668">
    <property type="entry name" value="Acetyltransf_17"/>
    <property type="match status" value="1"/>
</dbReference>
<evidence type="ECO:0000313" key="7">
    <source>
        <dbReference type="EMBL" id="VFA90298.1"/>
    </source>
</evidence>
<gene>
    <name evidence="7" type="primary">eis_2</name>
    <name evidence="7" type="ORF">NCTC8139_03881</name>
</gene>
<reference evidence="7 8" key="1">
    <citation type="submission" date="2019-02" db="EMBL/GenBank/DDBJ databases">
        <authorList>
            <consortium name="Pathogen Informatics"/>
        </authorList>
    </citation>
    <scope>NUCLEOTIDE SEQUENCE [LARGE SCALE GENOMIC DNA]</scope>
    <source>
        <strain evidence="7 8">3012STDY6756503</strain>
    </source>
</reference>
<feature type="binding site" evidence="5">
    <location>
        <begin position="80"/>
        <end position="82"/>
    </location>
    <ligand>
        <name>acetyl-CoA</name>
        <dbReference type="ChEBI" id="CHEBI:57288"/>
    </ligand>
</feature>
<evidence type="ECO:0000256" key="1">
    <source>
        <dbReference type="ARBA" id="ARBA00009213"/>
    </source>
</evidence>
<comment type="similarity">
    <text evidence="1 5">Belongs to the acetyltransferase Eis family.</text>
</comment>
<dbReference type="AlphaFoldDB" id="A0ABD7V7C9"/>
<evidence type="ECO:0000256" key="4">
    <source>
        <dbReference type="ARBA" id="ARBA00023315"/>
    </source>
</evidence>
<dbReference type="Pfam" id="PF13530">
    <property type="entry name" value="SCP2_2"/>
    <property type="match status" value="1"/>
</dbReference>
<dbReference type="SUPFAM" id="SSF55729">
    <property type="entry name" value="Acyl-CoA N-acyltransferases (Nat)"/>
    <property type="match status" value="1"/>
</dbReference>
<dbReference type="Gene3D" id="3.30.1050.10">
    <property type="entry name" value="SCP2 sterol-binding domain"/>
    <property type="match status" value="1"/>
</dbReference>
<comment type="caution">
    <text evidence="7">The sequence shown here is derived from an EMBL/GenBank/DDBJ whole genome shotgun (WGS) entry which is preliminary data.</text>
</comment>
<comment type="subunit">
    <text evidence="5">Homohexamer; trimer of dimers.</text>
</comment>
<dbReference type="RefSeq" id="WP_006900100.1">
    <property type="nucleotide sequence ID" value="NZ_CAACYD010000007.1"/>
</dbReference>
<dbReference type="NCBIfam" id="NF002367">
    <property type="entry name" value="PRK01346.1-4"/>
    <property type="match status" value="1"/>
</dbReference>
<accession>A0ABD7V7C9</accession>
<sequence length="399" mass="43194">MTIDYRPPAGPDEVQAAFEVFLRSMIGLDLPVVDASTITENGRYIAAFEGDAVVGGVDSYSGWLAVPGGARIPHAAVTHVGVLPTHRRKGVVRNLITRQLHDIAARGEIVATLRASEAVIYERFGYGIASAGRSVVAHRRRIRLRDGVPAGGKVRLVDGSADTDLLRSIADQADWPGAIARPAGWWTLRRLATQADPTRHLVAVHSTGGVDDGYVVYRPENTQTWFTDREKTITVTDFIATNDTARAGLWRHLFSLDLVDRIVFEAVALDDPLQLAVTDERALELGPAHDETWLRLVDVERALAGRTYGRAEPVVLAVVDAQIDSNNAAFEVGPDAVRRSAATPDLTVDVATLATAYLGGTRWRQLAAAGRVDPGRAEVISRLDVLFGVDRLPFSGTAF</sequence>
<dbReference type="HAMAP" id="MF_01812">
    <property type="entry name" value="Eis"/>
    <property type="match status" value="1"/>
</dbReference>
<keyword evidence="4 5" id="KW-0012">Acyltransferase</keyword>
<evidence type="ECO:0000256" key="3">
    <source>
        <dbReference type="ARBA" id="ARBA00022679"/>
    </source>
</evidence>
<protein>
    <submittedName>
        <fullName evidence="7">Enhanced intracellular survival protein</fullName>
    </submittedName>
</protein>
<evidence type="ECO:0000256" key="5">
    <source>
        <dbReference type="HAMAP-Rule" id="MF_01812"/>
    </source>
</evidence>
<evidence type="ECO:0000259" key="6">
    <source>
        <dbReference type="PROSITE" id="PS51186"/>
    </source>
</evidence>
<feature type="active site" description="Proton acceptor; via carboxylate" evidence="5">
    <location>
        <position position="399"/>
    </location>
</feature>
<dbReference type="Pfam" id="PF13527">
    <property type="entry name" value="Acetyltransf_9"/>
    <property type="match status" value="1"/>
</dbReference>
<feature type="binding site" evidence="5">
    <location>
        <begin position="116"/>
        <end position="117"/>
    </location>
    <ligand>
        <name>acetyl-CoA</name>
        <dbReference type="ChEBI" id="CHEBI:57288"/>
    </ligand>
</feature>
<dbReference type="EMBL" id="CAACYD010000007">
    <property type="protein sequence ID" value="VFA90298.1"/>
    <property type="molecule type" value="Genomic_DNA"/>
</dbReference>
<dbReference type="PANTHER" id="PTHR37817:SF1">
    <property type="entry name" value="N-ACETYLTRANSFERASE EIS"/>
    <property type="match status" value="1"/>
</dbReference>
<dbReference type="InterPro" id="IPR016181">
    <property type="entry name" value="Acyl_CoA_acyltransferase"/>
</dbReference>
<dbReference type="Gene3D" id="3.40.630.30">
    <property type="match status" value="2"/>
</dbReference>
<dbReference type="PANTHER" id="PTHR37817">
    <property type="entry name" value="N-ACETYLTRANSFERASE EIS"/>
    <property type="match status" value="1"/>
</dbReference>
<dbReference type="InterPro" id="IPR051554">
    <property type="entry name" value="Acetyltransferase_Eis"/>
</dbReference>
<dbReference type="GeneID" id="60751852"/>
<keyword evidence="2" id="KW-1036">Host cytoplasmic vesicle</keyword>
<feature type="domain" description="N-acetyltransferase" evidence="6">
    <location>
        <begin position="3"/>
        <end position="149"/>
    </location>
</feature>
<dbReference type="SUPFAM" id="SSF55718">
    <property type="entry name" value="SCP-like"/>
    <property type="match status" value="1"/>
</dbReference>
<proteinExistence type="inferred from homology"/>
<feature type="binding site" evidence="5">
    <location>
        <begin position="88"/>
        <end position="93"/>
    </location>
    <ligand>
        <name>acetyl-CoA</name>
        <dbReference type="ChEBI" id="CHEBI:57288"/>
    </ligand>
</feature>
<dbReference type="InterPro" id="IPR041380">
    <property type="entry name" value="Acetyltransf_17"/>
</dbReference>
<keyword evidence="3 5" id="KW-0808">Transferase</keyword>
<evidence type="ECO:0000313" key="8">
    <source>
        <dbReference type="Proteomes" id="UP000360750"/>
    </source>
</evidence>
<dbReference type="InterPro" id="IPR000182">
    <property type="entry name" value="GNAT_dom"/>
</dbReference>
<evidence type="ECO:0000256" key="2">
    <source>
        <dbReference type="ARBA" id="ARBA00022488"/>
    </source>
</evidence>
<dbReference type="InterPro" id="IPR022902">
    <property type="entry name" value="NAcTrfase_Eis"/>
</dbReference>
<dbReference type="GO" id="GO:0008080">
    <property type="term" value="F:N-acetyltransferase activity"/>
    <property type="evidence" value="ECO:0007669"/>
    <property type="project" value="UniProtKB-UniRule"/>
</dbReference>
<name>A0ABD7V7C9_9ACTN</name>
<dbReference type="PROSITE" id="PS51186">
    <property type="entry name" value="GNAT"/>
    <property type="match status" value="1"/>
</dbReference>
<dbReference type="InterPro" id="IPR025559">
    <property type="entry name" value="Eis_dom"/>
</dbReference>
<dbReference type="InterPro" id="IPR036527">
    <property type="entry name" value="SCP2_sterol-bd_dom_sf"/>
</dbReference>
<feature type="active site" description="Proton donor" evidence="5">
    <location>
        <position position="121"/>
    </location>
</feature>